<name>A0A6P9ECE0_JUGRE</name>
<dbReference type="Pfam" id="PF13456">
    <property type="entry name" value="RVT_3"/>
    <property type="match status" value="1"/>
</dbReference>
<evidence type="ECO:0000313" key="2">
    <source>
        <dbReference type="Proteomes" id="UP000235220"/>
    </source>
</evidence>
<evidence type="ECO:0000259" key="1">
    <source>
        <dbReference type="Pfam" id="PF13456"/>
    </source>
</evidence>
<dbReference type="Gene3D" id="3.30.420.10">
    <property type="entry name" value="Ribonuclease H-like superfamily/Ribonuclease H"/>
    <property type="match status" value="1"/>
</dbReference>
<dbReference type="InterPro" id="IPR036397">
    <property type="entry name" value="RNaseH_sf"/>
</dbReference>
<dbReference type="PANTHER" id="PTHR47074:SF48">
    <property type="entry name" value="POLYNUCLEOTIDYL TRANSFERASE, RIBONUCLEASE H-LIKE SUPERFAMILY PROTEIN"/>
    <property type="match status" value="1"/>
</dbReference>
<dbReference type="RefSeq" id="XP_035545074.1">
    <property type="nucleotide sequence ID" value="XM_035689181.1"/>
</dbReference>
<dbReference type="CDD" id="cd06222">
    <property type="entry name" value="RNase_H_like"/>
    <property type="match status" value="1"/>
</dbReference>
<dbReference type="InterPro" id="IPR002156">
    <property type="entry name" value="RNaseH_domain"/>
</dbReference>
<dbReference type="SUPFAM" id="SSF53098">
    <property type="entry name" value="Ribonuclease H-like"/>
    <property type="match status" value="1"/>
</dbReference>
<sequence length="241" mass="26679">MGKRKGETSRGNKAGNGWKIIWGLNVPNVVKHFLWRVALNLLPTNKICTKNRSTNLINVQYVRRNLNQQCMSCGAAQLPQMCGLKGLAEYKMAQDQLQTNQVRSNANKSVTKWEKPGGLVIKANWDAAVDAKNKCVRIGVVVRDSNGEILACLCSRFAHNSNSYVAEALGLRKAVTSCSEMGFSDVVLEGDSLIIVNATKSGEETGAEYGCIIDDVRRIMNGRLSWDVRFVYREANTLHTN</sequence>
<dbReference type="InParanoid" id="A0A6P9ECE0"/>
<dbReference type="GeneID" id="118348177"/>
<dbReference type="PANTHER" id="PTHR47074">
    <property type="entry name" value="BNAC02G40300D PROTEIN"/>
    <property type="match status" value="1"/>
</dbReference>
<evidence type="ECO:0000313" key="3">
    <source>
        <dbReference type="RefSeq" id="XP_035545074.1"/>
    </source>
</evidence>
<dbReference type="KEGG" id="jre:118348177"/>
<dbReference type="InterPro" id="IPR044730">
    <property type="entry name" value="RNase_H-like_dom_plant"/>
</dbReference>
<feature type="domain" description="RNase H type-1" evidence="1">
    <location>
        <begin position="124"/>
        <end position="237"/>
    </location>
</feature>
<dbReference type="GO" id="GO:0004523">
    <property type="term" value="F:RNA-DNA hybrid ribonuclease activity"/>
    <property type="evidence" value="ECO:0007669"/>
    <property type="project" value="InterPro"/>
</dbReference>
<accession>A0A6P9ECE0</accession>
<dbReference type="AlphaFoldDB" id="A0A6P9ECE0"/>
<protein>
    <submittedName>
        <fullName evidence="3">Uncharacterized protein LOC118348177</fullName>
    </submittedName>
</protein>
<reference evidence="3" key="1">
    <citation type="submission" date="2025-08" db="UniProtKB">
        <authorList>
            <consortium name="RefSeq"/>
        </authorList>
    </citation>
    <scope>IDENTIFICATION</scope>
    <source>
        <tissue evidence="3">Leaves</tissue>
    </source>
</reference>
<keyword evidence="2" id="KW-1185">Reference proteome</keyword>
<dbReference type="InterPro" id="IPR052929">
    <property type="entry name" value="RNase_H-like_EbsB-rel"/>
</dbReference>
<dbReference type="Proteomes" id="UP000235220">
    <property type="component" value="Chromosome 4"/>
</dbReference>
<proteinExistence type="predicted"/>
<gene>
    <name evidence="3" type="primary">LOC118348177</name>
</gene>
<dbReference type="GO" id="GO:0003676">
    <property type="term" value="F:nucleic acid binding"/>
    <property type="evidence" value="ECO:0007669"/>
    <property type="project" value="InterPro"/>
</dbReference>
<dbReference type="InterPro" id="IPR012337">
    <property type="entry name" value="RNaseH-like_sf"/>
</dbReference>
<organism evidence="2 3">
    <name type="scientific">Juglans regia</name>
    <name type="common">English walnut</name>
    <dbReference type="NCBI Taxonomy" id="51240"/>
    <lineage>
        <taxon>Eukaryota</taxon>
        <taxon>Viridiplantae</taxon>
        <taxon>Streptophyta</taxon>
        <taxon>Embryophyta</taxon>
        <taxon>Tracheophyta</taxon>
        <taxon>Spermatophyta</taxon>
        <taxon>Magnoliopsida</taxon>
        <taxon>eudicotyledons</taxon>
        <taxon>Gunneridae</taxon>
        <taxon>Pentapetalae</taxon>
        <taxon>rosids</taxon>
        <taxon>fabids</taxon>
        <taxon>Fagales</taxon>
        <taxon>Juglandaceae</taxon>
        <taxon>Juglans</taxon>
    </lineage>
</organism>
<dbReference type="OrthoDB" id="997827at2759"/>